<dbReference type="Gene3D" id="1.10.10.10">
    <property type="entry name" value="Winged helix-like DNA-binding domain superfamily/Winged helix DNA-binding domain"/>
    <property type="match status" value="1"/>
</dbReference>
<dbReference type="EMBL" id="CP042914">
    <property type="protein sequence ID" value="QEG40092.1"/>
    <property type="molecule type" value="Genomic_DNA"/>
</dbReference>
<dbReference type="Proteomes" id="UP000325286">
    <property type="component" value="Chromosome"/>
</dbReference>
<sequence length="231" mass="25170">MQNPSPQLPSGGCEPLRSVDRELIDALRSGERLGVSELTSVLGVTATAVRQRLERLLDDGLIVRHKVVAGRGRPTFDYSLTVLGHRQAGANQADLVDAMWQEILSLEDAETRTRLLAGIAKRLGQAFGRQLSSSEADGSLERRMRELSKLMAGKRIPSDVTTDGLASLPVLGITACPYPGLLDESDQRSMCHLEEEMLSEALGHEIELTSCRLDGDQCCQFAPKESKSSKL</sequence>
<dbReference type="RefSeq" id="WP_068131142.1">
    <property type="nucleotide sequence ID" value="NZ_CP042914.1"/>
</dbReference>
<dbReference type="GO" id="GO:0043565">
    <property type="term" value="F:sequence-specific DNA binding"/>
    <property type="evidence" value="ECO:0007669"/>
    <property type="project" value="InterPro"/>
</dbReference>
<dbReference type="InterPro" id="IPR000485">
    <property type="entry name" value="AsnC-type_HTH_dom"/>
</dbReference>
<evidence type="ECO:0000313" key="2">
    <source>
        <dbReference type="Proteomes" id="UP000325286"/>
    </source>
</evidence>
<dbReference type="InterPro" id="IPR036388">
    <property type="entry name" value="WH-like_DNA-bd_sf"/>
</dbReference>
<dbReference type="AlphaFoldDB" id="A0A5B9QQA0"/>
<organism evidence="1 2">
    <name type="scientific">Roseimaritima ulvae</name>
    <dbReference type="NCBI Taxonomy" id="980254"/>
    <lineage>
        <taxon>Bacteria</taxon>
        <taxon>Pseudomonadati</taxon>
        <taxon>Planctomycetota</taxon>
        <taxon>Planctomycetia</taxon>
        <taxon>Pirellulales</taxon>
        <taxon>Pirellulaceae</taxon>
        <taxon>Roseimaritima</taxon>
    </lineage>
</organism>
<keyword evidence="2" id="KW-1185">Reference proteome</keyword>
<reference evidence="1 2" key="1">
    <citation type="submission" date="2019-08" db="EMBL/GenBank/DDBJ databases">
        <title>Deep-cultivation of Planctomycetes and their phenomic and genomic characterization uncovers novel biology.</title>
        <authorList>
            <person name="Wiegand S."/>
            <person name="Jogler M."/>
            <person name="Boedeker C."/>
            <person name="Pinto D."/>
            <person name="Vollmers J."/>
            <person name="Rivas-Marin E."/>
            <person name="Kohn T."/>
            <person name="Peeters S.H."/>
            <person name="Heuer A."/>
            <person name="Rast P."/>
            <person name="Oberbeckmann S."/>
            <person name="Bunk B."/>
            <person name="Jeske O."/>
            <person name="Meyerdierks A."/>
            <person name="Storesund J.E."/>
            <person name="Kallscheuer N."/>
            <person name="Luecker S."/>
            <person name="Lage O.M."/>
            <person name="Pohl T."/>
            <person name="Merkel B.J."/>
            <person name="Hornburger P."/>
            <person name="Mueller R.-W."/>
            <person name="Bruemmer F."/>
            <person name="Labrenz M."/>
            <person name="Spormann A.M."/>
            <person name="Op den Camp H."/>
            <person name="Overmann J."/>
            <person name="Amann R."/>
            <person name="Jetten M.S.M."/>
            <person name="Mascher T."/>
            <person name="Medema M.H."/>
            <person name="Devos D.P."/>
            <person name="Kaster A.-K."/>
            <person name="Ovreas L."/>
            <person name="Rohde M."/>
            <person name="Galperin M.Y."/>
            <person name="Jogler C."/>
        </authorList>
    </citation>
    <scope>NUCLEOTIDE SEQUENCE [LARGE SCALE GENOMIC DNA]</scope>
    <source>
        <strain evidence="1 2">UC8</strain>
    </source>
</reference>
<gene>
    <name evidence="1" type="ORF">UC8_20960</name>
</gene>
<protein>
    <recommendedName>
        <fullName evidence="3">MarR family protein</fullName>
    </recommendedName>
</protein>
<name>A0A5B9QQA0_9BACT</name>
<evidence type="ECO:0008006" key="3">
    <source>
        <dbReference type="Google" id="ProtNLM"/>
    </source>
</evidence>
<dbReference type="InterPro" id="IPR011991">
    <property type="entry name" value="ArsR-like_HTH"/>
</dbReference>
<evidence type="ECO:0000313" key="1">
    <source>
        <dbReference type="EMBL" id="QEG40092.1"/>
    </source>
</evidence>
<proteinExistence type="predicted"/>
<dbReference type="PRINTS" id="PR00033">
    <property type="entry name" value="HTHASNC"/>
</dbReference>
<dbReference type="InterPro" id="IPR036390">
    <property type="entry name" value="WH_DNA-bd_sf"/>
</dbReference>
<dbReference type="Pfam" id="PF13412">
    <property type="entry name" value="HTH_24"/>
    <property type="match status" value="1"/>
</dbReference>
<dbReference type="KEGG" id="rul:UC8_20960"/>
<dbReference type="CDD" id="cd00090">
    <property type="entry name" value="HTH_ARSR"/>
    <property type="match status" value="1"/>
</dbReference>
<accession>A0A5B9QQA0</accession>
<dbReference type="GO" id="GO:0006355">
    <property type="term" value="P:regulation of DNA-templated transcription"/>
    <property type="evidence" value="ECO:0007669"/>
    <property type="project" value="UniProtKB-ARBA"/>
</dbReference>
<dbReference type="SUPFAM" id="SSF46785">
    <property type="entry name" value="Winged helix' DNA-binding domain"/>
    <property type="match status" value="1"/>
</dbReference>